<dbReference type="PIRSF" id="PIRSF002703">
    <property type="entry name" value="Thaumatin"/>
    <property type="match status" value="1"/>
</dbReference>
<dbReference type="Proteomes" id="UP000027586">
    <property type="component" value="Unassembled WGS sequence"/>
</dbReference>
<dbReference type="EMBL" id="CBTN010000007">
    <property type="protein sequence ID" value="CDH50746.1"/>
    <property type="molecule type" value="Genomic_DNA"/>
</dbReference>
<dbReference type="Pfam" id="PF00314">
    <property type="entry name" value="Thaumatin"/>
    <property type="match status" value="1"/>
</dbReference>
<evidence type="ECO:0000256" key="1">
    <source>
        <dbReference type="PIRSR" id="PIRSR002703-1"/>
    </source>
</evidence>
<feature type="disulfide bond" evidence="1">
    <location>
        <begin position="32"/>
        <end position="229"/>
    </location>
</feature>
<sequence length="229" mass="24642">MYFVKLLSLAALFGAAAAAPSGDVHIVVKNHCDYDLHVGKLTNGQSKASTQVVAKGSQTTYALPSNWQGRFWARDQCHGKECNAIAGAADPASLAEFTFKGHGGYDYYDLSFVDGFNLPMSIKPIHPKKEHGGDQYRCGAPKCNKLPSCPSDLQVKNSKGHVVGCKSACSKFGTDEYCCAGAHSTPDTCSPNYFSKAVEDACPDAYSYAYDDHTSTYMCKAQGYVVTIC</sequence>
<keyword evidence="2" id="KW-0732">Signal</keyword>
<accession>A0A068RP48</accession>
<reference evidence="3" key="1">
    <citation type="submission" date="2013-08" db="EMBL/GenBank/DDBJ databases">
        <title>Gene expansion shapes genome architecture in the human pathogen Lichtheimia corymbifera: an evolutionary genomics analysis in the ancient terrestrial Mucorales (Mucoromycotina).</title>
        <authorList>
            <person name="Schwartze V.U."/>
            <person name="Winter S."/>
            <person name="Shelest E."/>
            <person name="Marcet-Houben M."/>
            <person name="Horn F."/>
            <person name="Wehner S."/>
            <person name="Hoffmann K."/>
            <person name="Riege K."/>
            <person name="Sammeth M."/>
            <person name="Nowrousian M."/>
            <person name="Valiante V."/>
            <person name="Linde J."/>
            <person name="Jacobsen I.D."/>
            <person name="Marz M."/>
            <person name="Brakhage A.A."/>
            <person name="Gabaldon T."/>
            <person name="Bocker S."/>
            <person name="Voigt K."/>
        </authorList>
    </citation>
    <scope>NUCLEOTIDE SEQUENCE [LARGE SCALE GENOMIC DNA]</scope>
    <source>
        <strain evidence="3">FSU 9682</strain>
    </source>
</reference>
<dbReference type="InterPro" id="IPR037176">
    <property type="entry name" value="Osmotin/thaumatin-like_sf"/>
</dbReference>
<feature type="disulfide bond" evidence="1">
    <location>
        <begin position="179"/>
        <end position="189"/>
    </location>
</feature>
<dbReference type="VEuPathDB" id="FungiDB:LCOR_02445.1"/>
<dbReference type="PANTHER" id="PTHR31013">
    <property type="entry name" value="THAUMATIN FAMILY PROTEIN-RELATED"/>
    <property type="match status" value="1"/>
</dbReference>
<feature type="signal peptide" evidence="2">
    <location>
        <begin position="1"/>
        <end position="18"/>
    </location>
</feature>
<dbReference type="PRINTS" id="PR00347">
    <property type="entry name" value="THAUMATIN"/>
</dbReference>
<proteinExistence type="predicted"/>
<protein>
    <submittedName>
        <fullName evidence="3">Protein</fullName>
    </submittedName>
</protein>
<feature type="disulfide bond" evidence="1">
    <location>
        <begin position="149"/>
        <end position="165"/>
    </location>
</feature>
<feature type="disulfide bond" evidence="1">
    <location>
        <begin position="169"/>
        <end position="178"/>
    </location>
</feature>
<dbReference type="AlphaFoldDB" id="A0A068RP48"/>
<dbReference type="PROSITE" id="PS51367">
    <property type="entry name" value="THAUMATIN_2"/>
    <property type="match status" value="1"/>
</dbReference>
<evidence type="ECO:0000313" key="3">
    <source>
        <dbReference type="EMBL" id="CDH50746.1"/>
    </source>
</evidence>
<dbReference type="InterPro" id="IPR001938">
    <property type="entry name" value="Thaumatin"/>
</dbReference>
<keyword evidence="4" id="KW-1185">Reference proteome</keyword>
<dbReference type="SUPFAM" id="SSF49870">
    <property type="entry name" value="Osmotin, thaumatin-like protein"/>
    <property type="match status" value="1"/>
</dbReference>
<feature type="chain" id="PRO_5001652621" evidence="2">
    <location>
        <begin position="19"/>
        <end position="229"/>
    </location>
</feature>
<organism evidence="3 4">
    <name type="scientific">Lichtheimia corymbifera JMRC:FSU:9682</name>
    <dbReference type="NCBI Taxonomy" id="1263082"/>
    <lineage>
        <taxon>Eukaryota</taxon>
        <taxon>Fungi</taxon>
        <taxon>Fungi incertae sedis</taxon>
        <taxon>Mucoromycota</taxon>
        <taxon>Mucoromycotina</taxon>
        <taxon>Mucoromycetes</taxon>
        <taxon>Mucorales</taxon>
        <taxon>Lichtheimiaceae</taxon>
        <taxon>Lichtheimia</taxon>
    </lineage>
</organism>
<feature type="disulfide bond" evidence="1">
    <location>
        <begin position="138"/>
        <end position="202"/>
    </location>
</feature>
<dbReference type="SMART" id="SM00205">
    <property type="entry name" value="THN"/>
    <property type="match status" value="1"/>
</dbReference>
<dbReference type="OrthoDB" id="430315at2759"/>
<keyword evidence="1" id="KW-1015">Disulfide bond</keyword>
<comment type="caution">
    <text evidence="3">The sequence shown here is derived from an EMBL/GenBank/DDBJ whole genome shotgun (WGS) entry which is preliminary data.</text>
</comment>
<dbReference type="Gene3D" id="2.60.110.10">
    <property type="entry name" value="Thaumatin"/>
    <property type="match status" value="1"/>
</dbReference>
<evidence type="ECO:0000256" key="2">
    <source>
        <dbReference type="SAM" id="SignalP"/>
    </source>
</evidence>
<evidence type="ECO:0000313" key="4">
    <source>
        <dbReference type="Proteomes" id="UP000027586"/>
    </source>
</evidence>
<dbReference type="STRING" id="1263082.A0A068RP48"/>
<dbReference type="PANTHER" id="PTHR31013:SF2">
    <property type="entry name" value="THAUMATIN-LIKE PROTEIN"/>
    <property type="match status" value="1"/>
</dbReference>
<name>A0A068RP48_9FUNG</name>
<gene>
    <name evidence="3" type="ORF">LCOR_02445.1</name>
</gene>